<evidence type="ECO:0000256" key="1">
    <source>
        <dbReference type="SAM" id="Phobius"/>
    </source>
</evidence>
<reference evidence="2" key="1">
    <citation type="submission" date="2023-05" db="EMBL/GenBank/DDBJ databases">
        <title>Comparative genomics of Bacillaceae isolates and their secondary metabolite potential.</title>
        <authorList>
            <person name="Song L."/>
            <person name="Nielsen L.J."/>
            <person name="Mohite O."/>
            <person name="Xu X."/>
            <person name="Weber T."/>
            <person name="Kovacs A.T."/>
        </authorList>
    </citation>
    <scope>NUCLEOTIDE SEQUENCE</scope>
    <source>
        <strain evidence="2">XLM17</strain>
    </source>
</reference>
<organism evidence="2 3">
    <name type="scientific">Neobacillus novalis</name>
    <dbReference type="NCBI Taxonomy" id="220687"/>
    <lineage>
        <taxon>Bacteria</taxon>
        <taxon>Bacillati</taxon>
        <taxon>Bacillota</taxon>
        <taxon>Bacilli</taxon>
        <taxon>Bacillales</taxon>
        <taxon>Bacillaceae</taxon>
        <taxon>Neobacillus</taxon>
    </lineage>
</organism>
<keyword evidence="1" id="KW-0812">Transmembrane</keyword>
<dbReference type="AlphaFoldDB" id="A0AA95SCE3"/>
<evidence type="ECO:0000313" key="3">
    <source>
        <dbReference type="Proteomes" id="UP001178288"/>
    </source>
</evidence>
<sequence length="440" mass="52141">MSFIEIQKIIFDTSILIAIIAINMTVIGLTSLAETKKIIGVDYGRFLVKKYRIVGPVRIYELLVLFAVINVSSLFFMFVQTFTFRLVHFILLTVSLVFAIYYFFAYIISENRQVKKQIYEDELLGLYFESDSFRHQEADVLTKMSGGSRTSKKLSSNIISYFDTYNSDSQHAFSEVFGKQSIIYDYSKKIRKKIKKKYGTSPYIYRKQPNGIYDISYEYFQLFRSSEQQFKWTLEILRIFDGDRSINQSFDLIRLYNFSRIVTHLNLFGHNESIYNYKFIEYLVGYYYHATAITDEDLAHRENAPHLKRIEKYTYQQLVQFMFDVEDHPRDAAFLQKAFTISEDIILNDKYGGVLTKEELLLLLLDKTVELNNPLLKKFFTVILNKYYSQMKGMAIPPKLKLEQIKRHIREYQQRIERNHVISMEELFESNEHREPAIVF</sequence>
<proteinExistence type="predicted"/>
<dbReference type="KEGG" id="nnv:QNH39_26430"/>
<feature type="transmembrane region" description="Helical" evidence="1">
    <location>
        <begin position="86"/>
        <end position="108"/>
    </location>
</feature>
<keyword evidence="3" id="KW-1185">Reference proteome</keyword>
<keyword evidence="1" id="KW-0472">Membrane</keyword>
<feature type="transmembrane region" description="Helical" evidence="1">
    <location>
        <begin position="59"/>
        <end position="80"/>
    </location>
</feature>
<dbReference type="RefSeq" id="WP_066093583.1">
    <property type="nucleotide sequence ID" value="NZ_CP126114.1"/>
</dbReference>
<accession>A0AA95SCE3</accession>
<evidence type="ECO:0000313" key="2">
    <source>
        <dbReference type="EMBL" id="WHY86068.1"/>
    </source>
</evidence>
<name>A0AA95SCE3_9BACI</name>
<gene>
    <name evidence="2" type="ORF">QNH39_26430</name>
</gene>
<dbReference type="Proteomes" id="UP001178288">
    <property type="component" value="Chromosome"/>
</dbReference>
<feature type="transmembrane region" description="Helical" evidence="1">
    <location>
        <begin position="6"/>
        <end position="29"/>
    </location>
</feature>
<keyword evidence="1" id="KW-1133">Transmembrane helix</keyword>
<protein>
    <submittedName>
        <fullName evidence="2">Uncharacterized protein</fullName>
    </submittedName>
</protein>
<dbReference type="EMBL" id="CP126114">
    <property type="protein sequence ID" value="WHY86068.1"/>
    <property type="molecule type" value="Genomic_DNA"/>
</dbReference>